<dbReference type="RefSeq" id="WP_089667633.1">
    <property type="nucleotide sequence ID" value="NZ_FOJA01000001.1"/>
</dbReference>
<proteinExistence type="inferred from homology"/>
<evidence type="ECO:0000256" key="4">
    <source>
        <dbReference type="ARBA" id="ARBA00022723"/>
    </source>
</evidence>
<dbReference type="SUPFAM" id="SSF54292">
    <property type="entry name" value="2Fe-2S ferredoxin-like"/>
    <property type="match status" value="1"/>
</dbReference>
<keyword evidence="2" id="KW-0813">Transport</keyword>
<keyword evidence="4" id="KW-0479">Metal-binding</keyword>
<evidence type="ECO:0000313" key="11">
    <source>
        <dbReference type="Proteomes" id="UP000198518"/>
    </source>
</evidence>
<evidence type="ECO:0000313" key="10">
    <source>
        <dbReference type="EMBL" id="SEV93434.1"/>
    </source>
</evidence>
<dbReference type="Pfam" id="PF00111">
    <property type="entry name" value="Fer2"/>
    <property type="match status" value="1"/>
</dbReference>
<keyword evidence="3" id="KW-0001">2Fe-2S</keyword>
<keyword evidence="6" id="KW-0408">Iron</keyword>
<dbReference type="Proteomes" id="UP000198518">
    <property type="component" value="Unassembled WGS sequence"/>
</dbReference>
<accession>A0A1I0MXE0</accession>
<dbReference type="PROSITE" id="PS51085">
    <property type="entry name" value="2FE2S_FER_2"/>
    <property type="match status" value="1"/>
</dbReference>
<dbReference type="GO" id="GO:0046872">
    <property type="term" value="F:metal ion binding"/>
    <property type="evidence" value="ECO:0007669"/>
    <property type="project" value="UniProtKB-KW"/>
</dbReference>
<sequence length="119" mass="13193">MTYTVELVVPEGCGTDADGQSVAVDVRDGEYVLWAARNAGVWLPADCQQGWCCRCAGYLLSGSLDQSDSRRYYDSDRDAELHLLCTAVPQSDCRILVCQYEAMLDERASHDLPPGRSKR</sequence>
<evidence type="ECO:0000256" key="6">
    <source>
        <dbReference type="ARBA" id="ARBA00023004"/>
    </source>
</evidence>
<reference evidence="10 11" key="1">
    <citation type="submission" date="2016-10" db="EMBL/GenBank/DDBJ databases">
        <authorList>
            <person name="de Groot N.N."/>
        </authorList>
    </citation>
    <scope>NUCLEOTIDE SEQUENCE [LARGE SCALE GENOMIC DNA]</scope>
    <source>
        <strain evidence="10 11">CGMCC 1.5337</strain>
    </source>
</reference>
<dbReference type="InterPro" id="IPR012675">
    <property type="entry name" value="Beta-grasp_dom_sf"/>
</dbReference>
<evidence type="ECO:0000256" key="2">
    <source>
        <dbReference type="ARBA" id="ARBA00022448"/>
    </source>
</evidence>
<dbReference type="OrthoDB" id="235534at2157"/>
<dbReference type="EMBL" id="FOJA01000001">
    <property type="protein sequence ID" value="SEV93434.1"/>
    <property type="molecule type" value="Genomic_DNA"/>
</dbReference>
<dbReference type="InterPro" id="IPR001041">
    <property type="entry name" value="2Fe-2S_ferredoxin-type"/>
</dbReference>
<gene>
    <name evidence="10" type="ORF">SAMN04487945_0449</name>
</gene>
<protein>
    <submittedName>
        <fullName evidence="10">Ferredoxin</fullName>
    </submittedName>
</protein>
<evidence type="ECO:0000256" key="1">
    <source>
        <dbReference type="ARBA" id="ARBA00007874"/>
    </source>
</evidence>
<dbReference type="GO" id="GO:0051537">
    <property type="term" value="F:2 iron, 2 sulfur cluster binding"/>
    <property type="evidence" value="ECO:0007669"/>
    <property type="project" value="UniProtKB-KW"/>
</dbReference>
<evidence type="ECO:0000256" key="5">
    <source>
        <dbReference type="ARBA" id="ARBA00022982"/>
    </source>
</evidence>
<keyword evidence="11" id="KW-1185">Reference proteome</keyword>
<comment type="similarity">
    <text evidence="1">Belongs to the 2Fe2S plant-type ferredoxin family.</text>
</comment>
<organism evidence="10 11">
    <name type="scientific">Halobacterium jilantaiense</name>
    <dbReference type="NCBI Taxonomy" id="355548"/>
    <lineage>
        <taxon>Archaea</taxon>
        <taxon>Methanobacteriati</taxon>
        <taxon>Methanobacteriota</taxon>
        <taxon>Stenosarchaea group</taxon>
        <taxon>Halobacteria</taxon>
        <taxon>Halobacteriales</taxon>
        <taxon>Halobacteriaceae</taxon>
        <taxon>Halobacterium</taxon>
    </lineage>
</organism>
<feature type="domain" description="2Fe-2S ferredoxin-type" evidence="9">
    <location>
        <begin position="3"/>
        <end position="101"/>
    </location>
</feature>
<name>A0A1I0MXE0_9EURY</name>
<evidence type="ECO:0000256" key="8">
    <source>
        <dbReference type="ARBA" id="ARBA00034078"/>
    </source>
</evidence>
<dbReference type="Gene3D" id="3.10.20.30">
    <property type="match status" value="1"/>
</dbReference>
<dbReference type="PANTHER" id="PTHR43112">
    <property type="entry name" value="FERREDOXIN"/>
    <property type="match status" value="1"/>
</dbReference>
<dbReference type="STRING" id="355548.SAMN04487945_0449"/>
<evidence type="ECO:0000256" key="7">
    <source>
        <dbReference type="ARBA" id="ARBA00023014"/>
    </source>
</evidence>
<dbReference type="PANTHER" id="PTHR43112:SF3">
    <property type="entry name" value="FERREDOXIN-2, CHLOROPLASTIC"/>
    <property type="match status" value="1"/>
</dbReference>
<keyword evidence="7" id="KW-0411">Iron-sulfur</keyword>
<evidence type="ECO:0000256" key="3">
    <source>
        <dbReference type="ARBA" id="ARBA00022714"/>
    </source>
</evidence>
<evidence type="ECO:0000259" key="9">
    <source>
        <dbReference type="PROSITE" id="PS51085"/>
    </source>
</evidence>
<keyword evidence="5" id="KW-0249">Electron transport</keyword>
<comment type="cofactor">
    <cofactor evidence="8">
        <name>[2Fe-2S] cluster</name>
        <dbReference type="ChEBI" id="CHEBI:190135"/>
    </cofactor>
</comment>
<dbReference type="AlphaFoldDB" id="A0A1I0MXE0"/>
<dbReference type="InterPro" id="IPR036010">
    <property type="entry name" value="2Fe-2S_ferredoxin-like_sf"/>
</dbReference>
<dbReference type="CDD" id="cd00207">
    <property type="entry name" value="fer2"/>
    <property type="match status" value="1"/>
</dbReference>